<dbReference type="OrthoDB" id="2054950at2"/>
<organism evidence="3 5">
    <name type="scientific">Anaerotignum propionicum DSM 1682</name>
    <dbReference type="NCBI Taxonomy" id="991789"/>
    <lineage>
        <taxon>Bacteria</taxon>
        <taxon>Bacillati</taxon>
        <taxon>Bacillota</taxon>
        <taxon>Clostridia</taxon>
        <taxon>Lachnospirales</taxon>
        <taxon>Anaerotignaceae</taxon>
        <taxon>Anaerotignum</taxon>
    </lineage>
</organism>
<dbReference type="Proteomes" id="UP000184204">
    <property type="component" value="Unassembled WGS sequence"/>
</dbReference>
<dbReference type="EMBL" id="FQUA01000001">
    <property type="protein sequence ID" value="SHE29171.1"/>
    <property type="molecule type" value="Genomic_DNA"/>
</dbReference>
<dbReference type="EMBL" id="CP014223">
    <property type="protein sequence ID" value="AMJ39745.1"/>
    <property type="molecule type" value="Genomic_DNA"/>
</dbReference>
<name>A0A110A6J1_ANAPI</name>
<protein>
    <submittedName>
        <fullName evidence="3">Uncharacterized protein</fullName>
    </submittedName>
</protein>
<reference evidence="4" key="2">
    <citation type="submission" date="2016-01" db="EMBL/GenBank/DDBJ databases">
        <authorList>
            <person name="Poehlein A."/>
            <person name="Schlien K."/>
            <person name="Gottschalk G."/>
            <person name="Buckel W."/>
            <person name="Daniel R."/>
        </authorList>
    </citation>
    <scope>NUCLEOTIDE SEQUENCE [LARGE SCALE GENOMIC DNA]</scope>
    <source>
        <strain evidence="4">X2</strain>
    </source>
</reference>
<keyword evidence="1" id="KW-0812">Transmembrane</keyword>
<gene>
    <name evidence="2" type="ORF">CPRO_01210</name>
    <name evidence="3" type="ORF">SAMN02745151_00234</name>
</gene>
<dbReference type="KEGG" id="cpro:CPRO_01210"/>
<evidence type="ECO:0000313" key="3">
    <source>
        <dbReference type="EMBL" id="SHE29171.1"/>
    </source>
</evidence>
<evidence type="ECO:0000313" key="2">
    <source>
        <dbReference type="EMBL" id="AMJ39745.1"/>
    </source>
</evidence>
<dbReference type="AlphaFoldDB" id="A0A110A6J1"/>
<reference evidence="3" key="4">
    <citation type="submission" date="2016-11" db="EMBL/GenBank/DDBJ databases">
        <authorList>
            <person name="Varghese N."/>
            <person name="Submissions S."/>
        </authorList>
    </citation>
    <scope>NUCLEOTIDE SEQUENCE</scope>
    <source>
        <strain evidence="3">DSM 1682</strain>
    </source>
</reference>
<reference evidence="2 4" key="1">
    <citation type="journal article" date="2016" name="Genome Announc.">
        <title>Complete Genome Sequence of the Amino Acid-Fermenting Clostridium propionicum X2 (DSM 1682).</title>
        <authorList>
            <person name="Poehlein A."/>
            <person name="Schlien K."/>
            <person name="Chowdhury N.P."/>
            <person name="Gottschalk G."/>
            <person name="Buckel W."/>
            <person name="Daniel R."/>
        </authorList>
    </citation>
    <scope>NUCLEOTIDE SEQUENCE [LARGE SCALE GENOMIC DNA]</scope>
    <source>
        <strain evidence="2 4">X2</strain>
    </source>
</reference>
<evidence type="ECO:0000313" key="5">
    <source>
        <dbReference type="Proteomes" id="UP000184204"/>
    </source>
</evidence>
<sequence length="89" mass="10388">MKISEKGQTLLANYKRFQKIYILLLAVAAMSFVFLHNYFFAVALAVFTFVLETKYYKCPHCKKSLNSRKKIAEDSCCPNCNKYIFKDLD</sequence>
<reference evidence="5" key="3">
    <citation type="submission" date="2016-11" db="EMBL/GenBank/DDBJ databases">
        <authorList>
            <person name="Jaros S."/>
            <person name="Januszkiewicz K."/>
            <person name="Wedrychowicz H."/>
        </authorList>
    </citation>
    <scope>NUCLEOTIDE SEQUENCE [LARGE SCALE GENOMIC DNA]</scope>
    <source>
        <strain evidence="5">DSM 1682</strain>
    </source>
</reference>
<dbReference type="Proteomes" id="UP000068026">
    <property type="component" value="Chromosome"/>
</dbReference>
<proteinExistence type="predicted"/>
<keyword evidence="4" id="KW-1185">Reference proteome</keyword>
<accession>A0A110A6J1</accession>
<evidence type="ECO:0000256" key="1">
    <source>
        <dbReference type="SAM" id="Phobius"/>
    </source>
</evidence>
<feature type="transmembrane region" description="Helical" evidence="1">
    <location>
        <begin position="21"/>
        <end position="51"/>
    </location>
</feature>
<dbReference type="RefSeq" id="WP_066046689.1">
    <property type="nucleotide sequence ID" value="NZ_CP014223.1"/>
</dbReference>
<evidence type="ECO:0000313" key="4">
    <source>
        <dbReference type="Proteomes" id="UP000068026"/>
    </source>
</evidence>
<keyword evidence="1" id="KW-1133">Transmembrane helix</keyword>
<keyword evidence="1" id="KW-0472">Membrane</keyword>